<accession>A0A1M6QVS5</accession>
<dbReference type="OrthoDB" id="6077588at2"/>
<protein>
    <submittedName>
        <fullName evidence="2">Plasmid transfer operon, TraF, protein</fullName>
    </submittedName>
</protein>
<dbReference type="Pfam" id="PF13729">
    <property type="entry name" value="TraF_2"/>
    <property type="match status" value="1"/>
</dbReference>
<evidence type="ECO:0000313" key="2">
    <source>
        <dbReference type="EMBL" id="SHK24369.1"/>
    </source>
</evidence>
<gene>
    <name evidence="2" type="ORF">SAMN05216369_1172</name>
</gene>
<dbReference type="InterPro" id="IPR032811">
    <property type="entry name" value="Put_conjugal_transfer"/>
</dbReference>
<name>A0A1M6QVS5_9GAMM</name>
<dbReference type="STRING" id="564117.SAMN05216369_1172"/>
<dbReference type="EMBL" id="FRAQ01000001">
    <property type="protein sequence ID" value="SHK24369.1"/>
    <property type="molecule type" value="Genomic_DNA"/>
</dbReference>
<feature type="chain" id="PRO_5013314245" evidence="1">
    <location>
        <begin position="25"/>
        <end position="427"/>
    </location>
</feature>
<dbReference type="RefSeq" id="WP_072796221.1">
    <property type="nucleotide sequence ID" value="NZ_FRAQ01000001.1"/>
</dbReference>
<dbReference type="Gene3D" id="2.40.160.60">
    <property type="entry name" value="Outer membrane protein transport protein (OMPP1/FadL/TodX)"/>
    <property type="match status" value="1"/>
</dbReference>
<keyword evidence="1" id="KW-0732">Signal</keyword>
<sequence>MHQHCLSRLFIAVGLSVAATSALAGPQAFMSSRSFAMGGTGVAAAQPSSATSANPAMMAADHNSWSDDFGLTLPSINARVADEEETIDQIDDIQDAIDQFDSINRTSNPEDAQAVAGDLLTRLYAFDNDTLRANIGLGLGFAIPSKKLSVGFFTTGNLTATVRGEFDEQDRATLQNIVDLDPGNPTDLAQLQSTNLDTELKSRGKIVSSAVVEAGVSFAHALELNNGETLQLGISPKYVELRTFQYTETVSGFEDDEFDGDQYQTDKSGFNLDIGAAYAFGDEKQWNAGIVVKNLIPMELDSAASRPLLGEKVRTLKLNPMATVGIAHTGNYHVVTAEIDLTKNEAFGFEDDTQWLAVGAELDAWRYAQLRAGVRHNLASNDDNSGIEEKTQFTAGLGLNLMGVRFDLGALFSSADVGAALELGTSF</sequence>
<reference evidence="3" key="1">
    <citation type="submission" date="2016-11" db="EMBL/GenBank/DDBJ databases">
        <authorList>
            <person name="Varghese N."/>
            <person name="Submissions S."/>
        </authorList>
    </citation>
    <scope>NUCLEOTIDE SEQUENCE [LARGE SCALE GENOMIC DNA]</scope>
    <source>
        <strain evidence="3">CGMCC 1.10835</strain>
    </source>
</reference>
<feature type="signal peptide" evidence="1">
    <location>
        <begin position="1"/>
        <end position="24"/>
    </location>
</feature>
<dbReference type="AlphaFoldDB" id="A0A1M6QVS5"/>
<dbReference type="Proteomes" id="UP000184497">
    <property type="component" value="Unassembled WGS sequence"/>
</dbReference>
<proteinExistence type="predicted"/>
<evidence type="ECO:0000256" key="1">
    <source>
        <dbReference type="SAM" id="SignalP"/>
    </source>
</evidence>
<organism evidence="2 3">
    <name type="scientific">Marinobacter antarcticus</name>
    <dbReference type="NCBI Taxonomy" id="564117"/>
    <lineage>
        <taxon>Bacteria</taxon>
        <taxon>Pseudomonadati</taxon>
        <taxon>Pseudomonadota</taxon>
        <taxon>Gammaproteobacteria</taxon>
        <taxon>Pseudomonadales</taxon>
        <taxon>Marinobacteraceae</taxon>
        <taxon>Marinobacter</taxon>
    </lineage>
</organism>
<evidence type="ECO:0000313" key="3">
    <source>
        <dbReference type="Proteomes" id="UP000184497"/>
    </source>
</evidence>
<keyword evidence="3" id="KW-1185">Reference proteome</keyword>